<evidence type="ECO:0000313" key="3">
    <source>
        <dbReference type="Proteomes" id="UP000265719"/>
    </source>
</evidence>
<dbReference type="EMBL" id="CP063196">
    <property type="protein sequence ID" value="UOE20240.1"/>
    <property type="molecule type" value="Genomic_DNA"/>
</dbReference>
<sequence>MPDTSSPKVGWLVTGGVAGLVLLLVAVFLAIGYGPRETRYTDLLTLAEAFDRQGQRFQGAYVYDHEGDTVVLIELEPGDPSDALEERFGEALRLVWEHMPGRFDLAVATTRPGDPGEPRNRYMDRAALRAEFGPRPSGLDRVPVAHDRSWPTRERPGECLRVQDSLHICNRPSVVFDSPQILTLVRRSCPSIRDLESLPETAAVAWEEDWAEEGVMRTQGAFVLGDPREPGPAVVWVHHSHEDPDAYLEVECPGEGRRVVHSRDEYERAEG</sequence>
<evidence type="ECO:0000313" key="2">
    <source>
        <dbReference type="EMBL" id="UOE20240.1"/>
    </source>
</evidence>
<keyword evidence="1" id="KW-0812">Transmembrane</keyword>
<accession>A0AA97LY71</accession>
<reference evidence="2" key="1">
    <citation type="submission" date="2020-10" db="EMBL/GenBank/DDBJ databases">
        <title>De novo genome project of the cellulose decomposer Thermobifida halotolerans type strain.</title>
        <authorList>
            <person name="Nagy I."/>
            <person name="Horvath B."/>
            <person name="Kukolya J."/>
            <person name="Nagy I."/>
            <person name="Orsini M."/>
        </authorList>
    </citation>
    <scope>NUCLEOTIDE SEQUENCE</scope>
    <source>
        <strain evidence="2">DSM 44931</strain>
    </source>
</reference>
<dbReference type="KEGG" id="thao:NI17_003060"/>
<protein>
    <submittedName>
        <fullName evidence="2">Uncharacterized protein</fullName>
    </submittedName>
</protein>
<organism evidence="2 3">
    <name type="scientific">Thermobifida halotolerans</name>
    <dbReference type="NCBI Taxonomy" id="483545"/>
    <lineage>
        <taxon>Bacteria</taxon>
        <taxon>Bacillati</taxon>
        <taxon>Actinomycetota</taxon>
        <taxon>Actinomycetes</taxon>
        <taxon>Streptosporangiales</taxon>
        <taxon>Nocardiopsidaceae</taxon>
        <taxon>Thermobifida</taxon>
    </lineage>
</organism>
<dbReference type="AlphaFoldDB" id="A0AA97LY71"/>
<name>A0AA97LY71_9ACTN</name>
<evidence type="ECO:0000256" key="1">
    <source>
        <dbReference type="SAM" id="Phobius"/>
    </source>
</evidence>
<feature type="transmembrane region" description="Helical" evidence="1">
    <location>
        <begin position="12"/>
        <end position="33"/>
    </location>
</feature>
<keyword evidence="1" id="KW-0472">Membrane</keyword>
<keyword evidence="1" id="KW-1133">Transmembrane helix</keyword>
<dbReference type="Proteomes" id="UP000265719">
    <property type="component" value="Chromosome"/>
</dbReference>
<proteinExistence type="predicted"/>
<keyword evidence="3" id="KW-1185">Reference proteome</keyword>
<gene>
    <name evidence="2" type="ORF">NI17_003060</name>
</gene>
<dbReference type="RefSeq" id="WP_157129705.1">
    <property type="nucleotide sequence ID" value="NZ_CP063196.1"/>
</dbReference>